<dbReference type="InterPro" id="IPR051172">
    <property type="entry name" value="Chlamydia_OmcB"/>
</dbReference>
<dbReference type="NCBIfam" id="TIGR01451">
    <property type="entry name" value="B_ant_repeat"/>
    <property type="match status" value="2"/>
</dbReference>
<dbReference type="Gene3D" id="2.60.40.740">
    <property type="match status" value="1"/>
</dbReference>
<feature type="domain" description="DUF11" evidence="2">
    <location>
        <begin position="54"/>
        <end position="159"/>
    </location>
</feature>
<evidence type="ECO:0000259" key="2">
    <source>
        <dbReference type="Pfam" id="PF01345"/>
    </source>
</evidence>
<evidence type="ECO:0000313" key="4">
    <source>
        <dbReference type="Proteomes" id="UP000177478"/>
    </source>
</evidence>
<keyword evidence="1" id="KW-0812">Transmembrane</keyword>
<name>A0A1F8G1T0_9BACT</name>
<reference evidence="3 4" key="1">
    <citation type="journal article" date="2016" name="Nat. Commun.">
        <title>Thousands of microbial genomes shed light on interconnected biogeochemical processes in an aquifer system.</title>
        <authorList>
            <person name="Anantharaman K."/>
            <person name="Brown C.T."/>
            <person name="Hug L.A."/>
            <person name="Sharon I."/>
            <person name="Castelle C.J."/>
            <person name="Probst A.J."/>
            <person name="Thomas B.C."/>
            <person name="Singh A."/>
            <person name="Wilkins M.J."/>
            <person name="Karaoz U."/>
            <person name="Brodie E.L."/>
            <person name="Williams K.H."/>
            <person name="Hubbard S.S."/>
            <person name="Banfield J.F."/>
        </authorList>
    </citation>
    <scope>NUCLEOTIDE SEQUENCE [LARGE SCALE GENOMIC DNA]</scope>
</reference>
<accession>A0A1F8G1T0</accession>
<sequence length="424" mass="47190">MNRKNAFRGLLALAVVLAMILPFTISQADYFYSSLNIQSFGVRNTSRGEYSFNSQTSANAGEQLEFSLSVTNYSGTTIRNTALQVNLPSGLNVSSNYVTVDGYNNNSNLVNRIYLGDIYSGSSKQVVFRANVNSNAYNNSYTVYAYANGDNTSSVSSSVTINSNNNNNNCYESYGYNYNYNCYNNNNLRLSVLGRNISRGGDLVKNFSAQPGDTIEFSLRVSTDSGNTVRNVYLSDTLDNYLEFISGTVRSDGSYASDSLINSGGLFVGDLYSGNYRTVTFQARVAPDYRFPQREIIVSNTAQVRADNTTLVSDSSSLTVTNYVYYNTPTPTPYPTYPPRYYSAPTPIIIYRTVPAPTPIIINSDQNVGYVNNPDQTTKDKLDPAIHLNDFGVIVFVLLIVVLILLFMLWRMDRNRLEEALRNR</sequence>
<dbReference type="Proteomes" id="UP000177478">
    <property type="component" value="Unassembled WGS sequence"/>
</dbReference>
<feature type="domain" description="DUF11" evidence="2">
    <location>
        <begin position="205"/>
        <end position="314"/>
    </location>
</feature>
<evidence type="ECO:0000256" key="1">
    <source>
        <dbReference type="SAM" id="Phobius"/>
    </source>
</evidence>
<proteinExistence type="predicted"/>
<comment type="caution">
    <text evidence="3">The sequence shown here is derived from an EMBL/GenBank/DDBJ whole genome shotgun (WGS) entry which is preliminary data.</text>
</comment>
<keyword evidence="1" id="KW-0472">Membrane</keyword>
<dbReference type="EMBL" id="MGKD01000032">
    <property type="protein sequence ID" value="OGN18686.1"/>
    <property type="molecule type" value="Genomic_DNA"/>
</dbReference>
<dbReference type="PANTHER" id="PTHR34819">
    <property type="entry name" value="LARGE CYSTEINE-RICH PERIPLASMIC PROTEIN OMCB"/>
    <property type="match status" value="1"/>
</dbReference>
<gene>
    <name evidence="3" type="ORF">A3F25_02510</name>
</gene>
<keyword evidence="1" id="KW-1133">Transmembrane helix</keyword>
<dbReference type="STRING" id="1802689.A3F25_02510"/>
<organism evidence="3 4">
    <name type="scientific">Candidatus Yanofskybacteria bacterium RIFCSPHIGHO2_12_FULL_45_19b</name>
    <dbReference type="NCBI Taxonomy" id="1802689"/>
    <lineage>
        <taxon>Bacteria</taxon>
        <taxon>Candidatus Yanofskyibacteriota</taxon>
    </lineage>
</organism>
<dbReference type="Pfam" id="PF01345">
    <property type="entry name" value="DUF11"/>
    <property type="match status" value="2"/>
</dbReference>
<dbReference type="PANTHER" id="PTHR34819:SF3">
    <property type="entry name" value="CELL SURFACE PROTEIN"/>
    <property type="match status" value="1"/>
</dbReference>
<dbReference type="InterPro" id="IPR001434">
    <property type="entry name" value="OmcB-like_DUF11"/>
</dbReference>
<dbReference type="AlphaFoldDB" id="A0A1F8G1T0"/>
<feature type="transmembrane region" description="Helical" evidence="1">
    <location>
        <begin position="391"/>
        <end position="410"/>
    </location>
</feature>
<dbReference type="InterPro" id="IPR047589">
    <property type="entry name" value="DUF11_rpt"/>
</dbReference>
<evidence type="ECO:0000313" key="3">
    <source>
        <dbReference type="EMBL" id="OGN18686.1"/>
    </source>
</evidence>
<protein>
    <recommendedName>
        <fullName evidence="2">DUF11 domain-containing protein</fullName>
    </recommendedName>
</protein>